<dbReference type="Proteomes" id="UP000612282">
    <property type="component" value="Unassembled WGS sequence"/>
</dbReference>
<evidence type="ECO:0000256" key="1">
    <source>
        <dbReference type="SAM" id="Phobius"/>
    </source>
</evidence>
<sequence length="146" mass="14930">MTMAAQDSTLVAQQTTPLRVAGGIALAAIGSVAVNAVIAMLAHAAGASDEFMPLTIGAYGFLSVVGVLIAAIGWAVIRRAAKQPAAVFRWLVPTIVVVSLIPDVLLLTGEGQPGTGIVAVVALMLMHVAVAAVAVPIFRRVMPLPR</sequence>
<keyword evidence="1" id="KW-0812">Transmembrane</keyword>
<reference evidence="2 3" key="1">
    <citation type="submission" date="2021-01" db="EMBL/GenBank/DDBJ databases">
        <title>Whole genome shotgun sequence of Actinoplanes couchii NBRC 106145.</title>
        <authorList>
            <person name="Komaki H."/>
            <person name="Tamura T."/>
        </authorList>
    </citation>
    <scope>NUCLEOTIDE SEQUENCE [LARGE SCALE GENOMIC DNA]</scope>
    <source>
        <strain evidence="2 3">NBRC 106145</strain>
    </source>
</reference>
<evidence type="ECO:0008006" key="4">
    <source>
        <dbReference type="Google" id="ProtNLM"/>
    </source>
</evidence>
<keyword evidence="3" id="KW-1185">Reference proteome</keyword>
<gene>
    <name evidence="2" type="ORF">Aco03nite_092810</name>
</gene>
<proteinExistence type="predicted"/>
<organism evidence="2 3">
    <name type="scientific">Actinoplanes couchii</name>
    <dbReference type="NCBI Taxonomy" id="403638"/>
    <lineage>
        <taxon>Bacteria</taxon>
        <taxon>Bacillati</taxon>
        <taxon>Actinomycetota</taxon>
        <taxon>Actinomycetes</taxon>
        <taxon>Micromonosporales</taxon>
        <taxon>Micromonosporaceae</taxon>
        <taxon>Actinoplanes</taxon>
    </lineage>
</organism>
<feature type="transmembrane region" description="Helical" evidence="1">
    <location>
        <begin position="115"/>
        <end position="138"/>
    </location>
</feature>
<dbReference type="Pfam" id="PF19545">
    <property type="entry name" value="DUF6069"/>
    <property type="match status" value="1"/>
</dbReference>
<keyword evidence="1" id="KW-1133">Transmembrane helix</keyword>
<feature type="transmembrane region" description="Helical" evidence="1">
    <location>
        <begin position="56"/>
        <end position="76"/>
    </location>
</feature>
<feature type="transmembrane region" description="Helical" evidence="1">
    <location>
        <begin position="20"/>
        <end position="44"/>
    </location>
</feature>
<comment type="caution">
    <text evidence="2">The sequence shown here is derived from an EMBL/GenBank/DDBJ whole genome shotgun (WGS) entry which is preliminary data.</text>
</comment>
<protein>
    <recommendedName>
        <fullName evidence="4">Integral membrane protein</fullName>
    </recommendedName>
</protein>
<accession>A0ABQ3XR55</accession>
<dbReference type="InterPro" id="IPR045713">
    <property type="entry name" value="DUF6069"/>
</dbReference>
<evidence type="ECO:0000313" key="3">
    <source>
        <dbReference type="Proteomes" id="UP000612282"/>
    </source>
</evidence>
<name>A0ABQ3XR55_9ACTN</name>
<feature type="transmembrane region" description="Helical" evidence="1">
    <location>
        <begin position="88"/>
        <end position="109"/>
    </location>
</feature>
<dbReference type="EMBL" id="BOMG01000115">
    <property type="protein sequence ID" value="GID60877.1"/>
    <property type="molecule type" value="Genomic_DNA"/>
</dbReference>
<evidence type="ECO:0000313" key="2">
    <source>
        <dbReference type="EMBL" id="GID60877.1"/>
    </source>
</evidence>
<keyword evidence="1" id="KW-0472">Membrane</keyword>